<evidence type="ECO:0000256" key="2">
    <source>
        <dbReference type="ARBA" id="ARBA00006478"/>
    </source>
</evidence>
<evidence type="ECO:0000256" key="3">
    <source>
        <dbReference type="ARBA" id="ARBA00013247"/>
    </source>
</evidence>
<accession>A0A8H7V9Q5</accession>
<comment type="caution">
    <text evidence="14">The sequence shown here is derived from an EMBL/GenBank/DDBJ whole genome shotgun (WGS) entry which is preliminary data.</text>
</comment>
<organism evidence="14 15">
    <name type="scientific">Mucor plumbeus</name>
    <dbReference type="NCBI Taxonomy" id="97098"/>
    <lineage>
        <taxon>Eukaryota</taxon>
        <taxon>Fungi</taxon>
        <taxon>Fungi incertae sedis</taxon>
        <taxon>Mucoromycota</taxon>
        <taxon>Mucoromycotina</taxon>
        <taxon>Mucoromycetes</taxon>
        <taxon>Mucorales</taxon>
        <taxon>Mucorineae</taxon>
        <taxon>Mucoraceae</taxon>
        <taxon>Mucor</taxon>
    </lineage>
</organism>
<evidence type="ECO:0000256" key="7">
    <source>
        <dbReference type="ARBA" id="ARBA00022741"/>
    </source>
</evidence>
<evidence type="ECO:0000313" key="14">
    <source>
        <dbReference type="EMBL" id="KAG2206394.1"/>
    </source>
</evidence>
<dbReference type="Gene3D" id="3.90.1470.20">
    <property type="match status" value="1"/>
</dbReference>
<name>A0A8H7V9Q5_9FUNG</name>
<dbReference type="Proteomes" id="UP000650833">
    <property type="component" value="Unassembled WGS sequence"/>
</dbReference>
<dbReference type="InterPro" id="IPR029057">
    <property type="entry name" value="PRTase-like"/>
</dbReference>
<keyword evidence="7" id="KW-0547">Nucleotide-binding</keyword>
<dbReference type="AlphaFoldDB" id="A0A8H7V9Q5"/>
<evidence type="ECO:0000313" key="15">
    <source>
        <dbReference type="Proteomes" id="UP000650833"/>
    </source>
</evidence>
<dbReference type="Pfam" id="PF13793">
    <property type="entry name" value="Pribosyltran_N"/>
    <property type="match status" value="1"/>
</dbReference>
<dbReference type="GO" id="GO:0005737">
    <property type="term" value="C:cytoplasm"/>
    <property type="evidence" value="ECO:0007669"/>
    <property type="project" value="UniProtKB-SubCell"/>
</dbReference>
<dbReference type="GO" id="GO:0006015">
    <property type="term" value="P:5-phosphoribose 1-diphosphate biosynthetic process"/>
    <property type="evidence" value="ECO:0007669"/>
    <property type="project" value="TreeGrafter"/>
</dbReference>
<evidence type="ECO:0000256" key="5">
    <source>
        <dbReference type="ARBA" id="ARBA00022723"/>
    </source>
</evidence>
<dbReference type="GO" id="GO:0000287">
    <property type="term" value="F:magnesium ion binding"/>
    <property type="evidence" value="ECO:0007669"/>
    <property type="project" value="InterPro"/>
</dbReference>
<keyword evidence="9" id="KW-0378">Hydrolase</keyword>
<evidence type="ECO:0000259" key="13">
    <source>
        <dbReference type="Pfam" id="PF13793"/>
    </source>
</evidence>
<keyword evidence="15" id="KW-1185">Reference proteome</keyword>
<proteinExistence type="inferred from homology"/>
<comment type="catalytic activity">
    <reaction evidence="12">
        <text>D-ribose 5-phosphate + ATP = 5-phospho-alpha-D-ribose 1-diphosphate + AMP + H(+)</text>
        <dbReference type="Rhea" id="RHEA:15609"/>
        <dbReference type="ChEBI" id="CHEBI:15378"/>
        <dbReference type="ChEBI" id="CHEBI:30616"/>
        <dbReference type="ChEBI" id="CHEBI:58017"/>
        <dbReference type="ChEBI" id="CHEBI:78346"/>
        <dbReference type="ChEBI" id="CHEBI:456215"/>
        <dbReference type="EC" id="2.7.6.1"/>
    </reaction>
</comment>
<feature type="domain" description="Ribose-phosphate pyrophosphokinase N-terminal" evidence="13">
    <location>
        <begin position="255"/>
        <end position="348"/>
    </location>
</feature>
<keyword evidence="11" id="KW-0460">Magnesium</keyword>
<evidence type="ECO:0000256" key="10">
    <source>
        <dbReference type="ARBA" id="ARBA00022840"/>
    </source>
</evidence>
<gene>
    <name evidence="14" type="ORF">INT46_003823</name>
</gene>
<evidence type="ECO:0000256" key="11">
    <source>
        <dbReference type="ARBA" id="ARBA00022842"/>
    </source>
</evidence>
<keyword evidence="6" id="KW-0545">Nucleotide biosynthesis</keyword>
<dbReference type="GO" id="GO:0004749">
    <property type="term" value="F:ribose phosphate diphosphokinase activity"/>
    <property type="evidence" value="ECO:0007669"/>
    <property type="project" value="UniProtKB-EC"/>
</dbReference>
<dbReference type="NCBIfam" id="TIGR01489">
    <property type="entry name" value="DKMTPPase-SF"/>
    <property type="match status" value="1"/>
</dbReference>
<dbReference type="GO" id="GO:0016301">
    <property type="term" value="F:kinase activity"/>
    <property type="evidence" value="ECO:0007669"/>
    <property type="project" value="UniProtKB-KW"/>
</dbReference>
<dbReference type="InterPro" id="IPR036412">
    <property type="entry name" value="HAD-like_sf"/>
</dbReference>
<keyword evidence="4" id="KW-0808">Transferase</keyword>
<dbReference type="FunFam" id="3.40.50.2020:FF:000014">
    <property type="entry name" value="Ribose-phosphate pyrophosphokinase 1"/>
    <property type="match status" value="2"/>
</dbReference>
<dbReference type="NCBIfam" id="TIGR01251">
    <property type="entry name" value="ribP_PPkin"/>
    <property type="match status" value="1"/>
</dbReference>
<evidence type="ECO:0000256" key="1">
    <source>
        <dbReference type="ARBA" id="ARBA00004496"/>
    </source>
</evidence>
<reference evidence="14" key="1">
    <citation type="submission" date="2020-12" db="EMBL/GenBank/DDBJ databases">
        <title>Metabolic potential, ecology and presence of endohyphal bacteria is reflected in genomic diversity of Mucoromycotina.</title>
        <authorList>
            <person name="Muszewska A."/>
            <person name="Okrasinska A."/>
            <person name="Steczkiewicz K."/>
            <person name="Drgas O."/>
            <person name="Orlowska M."/>
            <person name="Perlinska-Lenart U."/>
            <person name="Aleksandrzak-Piekarczyk T."/>
            <person name="Szatraj K."/>
            <person name="Zielenkiewicz U."/>
            <person name="Pilsyk S."/>
            <person name="Malc E."/>
            <person name="Mieczkowski P."/>
            <person name="Kruszewska J.S."/>
            <person name="Biernat P."/>
            <person name="Pawlowska J."/>
        </authorList>
    </citation>
    <scope>NUCLEOTIDE SEQUENCE</scope>
    <source>
        <strain evidence="14">CBS 226.32</strain>
    </source>
</reference>
<dbReference type="Gene3D" id="3.40.50.2020">
    <property type="match status" value="3"/>
</dbReference>
<evidence type="ECO:0000256" key="8">
    <source>
        <dbReference type="ARBA" id="ARBA00022777"/>
    </source>
</evidence>
<dbReference type="EMBL" id="JAEPRC010000152">
    <property type="protein sequence ID" value="KAG2206394.1"/>
    <property type="molecule type" value="Genomic_DNA"/>
</dbReference>
<dbReference type="PANTHER" id="PTHR10210">
    <property type="entry name" value="RIBOSE-PHOSPHATE DIPHOSPHOKINASE FAMILY MEMBER"/>
    <property type="match status" value="1"/>
</dbReference>
<dbReference type="InterPro" id="IPR006384">
    <property type="entry name" value="HAD_hydro_PyrdxlP_Pase-like"/>
</dbReference>
<comment type="subcellular location">
    <subcellularLocation>
        <location evidence="1">Cytoplasm</location>
    </subcellularLocation>
</comment>
<keyword evidence="5" id="KW-0479">Metal-binding</keyword>
<dbReference type="NCBIfam" id="TIGR01488">
    <property type="entry name" value="HAD-SF-IB"/>
    <property type="match status" value="1"/>
</dbReference>
<evidence type="ECO:0000256" key="4">
    <source>
        <dbReference type="ARBA" id="ARBA00022679"/>
    </source>
</evidence>
<evidence type="ECO:0000256" key="12">
    <source>
        <dbReference type="ARBA" id="ARBA00049535"/>
    </source>
</evidence>
<dbReference type="PANTHER" id="PTHR10210:SF36">
    <property type="entry name" value="RIBOSE-PHOSPHATE PYROPHOSPHOKINASE 5"/>
    <property type="match status" value="1"/>
</dbReference>
<dbReference type="GO" id="GO:0005524">
    <property type="term" value="F:ATP binding"/>
    <property type="evidence" value="ECO:0007669"/>
    <property type="project" value="UniProtKB-KW"/>
</dbReference>
<dbReference type="Gene3D" id="3.40.50.1000">
    <property type="entry name" value="HAD superfamily/HAD-like"/>
    <property type="match status" value="1"/>
</dbReference>
<keyword evidence="8" id="KW-0418">Kinase</keyword>
<dbReference type="OrthoDB" id="413572at2759"/>
<dbReference type="Pfam" id="PF14572">
    <property type="entry name" value="Pribosyl_synth"/>
    <property type="match status" value="1"/>
</dbReference>
<dbReference type="CDD" id="cd06223">
    <property type="entry name" value="PRTases_typeI"/>
    <property type="match status" value="1"/>
</dbReference>
<dbReference type="SUPFAM" id="SSF56784">
    <property type="entry name" value="HAD-like"/>
    <property type="match status" value="1"/>
</dbReference>
<dbReference type="FunFam" id="3.40.50.2020:FF:000005">
    <property type="entry name" value="Ribose-phosphate pyrophosphokinase 1"/>
    <property type="match status" value="1"/>
</dbReference>
<keyword evidence="10" id="KW-0067">ATP-binding</keyword>
<dbReference type="InterPro" id="IPR023214">
    <property type="entry name" value="HAD_sf"/>
</dbReference>
<dbReference type="GO" id="GO:0006164">
    <property type="term" value="P:purine nucleotide biosynthetic process"/>
    <property type="evidence" value="ECO:0007669"/>
    <property type="project" value="TreeGrafter"/>
</dbReference>
<dbReference type="EC" id="2.7.6.1" evidence="3"/>
<dbReference type="SUPFAM" id="SSF53271">
    <property type="entry name" value="PRTase-like"/>
    <property type="match status" value="2"/>
</dbReference>
<dbReference type="InterPro" id="IPR029099">
    <property type="entry name" value="Pribosyltran_N"/>
</dbReference>
<dbReference type="GO" id="GO:0016791">
    <property type="term" value="F:phosphatase activity"/>
    <property type="evidence" value="ECO:0007669"/>
    <property type="project" value="InterPro"/>
</dbReference>
<protein>
    <recommendedName>
        <fullName evidence="3">ribose-phosphate diphosphokinase</fullName>
        <ecNumber evidence="3">2.7.6.1</ecNumber>
    </recommendedName>
</protein>
<dbReference type="Pfam" id="PF12710">
    <property type="entry name" value="HAD"/>
    <property type="match status" value="1"/>
</dbReference>
<evidence type="ECO:0000256" key="9">
    <source>
        <dbReference type="ARBA" id="ARBA00022801"/>
    </source>
</evidence>
<comment type="similarity">
    <text evidence="2">Belongs to the ribose-phosphate pyrophosphokinase family.</text>
</comment>
<dbReference type="SMART" id="SM01400">
    <property type="entry name" value="Pribosyltran_N"/>
    <property type="match status" value="1"/>
</dbReference>
<dbReference type="GO" id="GO:0002189">
    <property type="term" value="C:ribose phosphate diphosphokinase complex"/>
    <property type="evidence" value="ECO:0007669"/>
    <property type="project" value="TreeGrafter"/>
</dbReference>
<dbReference type="InterPro" id="IPR005946">
    <property type="entry name" value="Rib-P_diPkinase"/>
</dbReference>
<sequence length="618" mass="69298">MPSKVNIEVFTDFDGTLSIEDTGVLIIDDPRCMGSEHRKELERQIMDHETPYRDAVYEMWASCTLTWEEAWNDHLSKCSIDPGFPGFYDYCKKNKFSVTVLSSGMKPLIYKVLVKYMGKKAEELNIVANNGRIEGREWEILYIDDTPFGNDKSKTLKKARSNAPAETIFVFCGDGVSDISAARHADVLFARNGRDLVTYCDRHKIPYIGFDSFEEVEKVVADLAEGRSKLEKDETTGFSKIIKSTYTINNMRNLVVLGGSSHPEFTEKICNRLGISEGKTRLSKFSNNETSVEMKESVREQDVYIIQSACGNVNDNFIELLIMINGCKIASAKRITAVIPHFPYSRQPDVPFKQSGAPLTFLPPQTPPYQPNQPNKVDDVSSQLLRKLGQASVEEQKKDNAPYREWRARPGVLIADLLTCAGADHIITMDLHDAQYPGFFDCPVDNLTSLYTAINYIRLNIPDYSKAVIVSPDAGGAKRATSIAEKLCMDFALVHKERHKVHSQKKESMLVGDVRGRNCILIDDITDTSYTITKAARLLREKGACKIYALVSHAILSADAVNHIDQSAIDELIVSNSVPQAQHLTHPKIKVFDVTSLFSEAIRRTHFGESLSKLFEEA</sequence>
<dbReference type="InterPro" id="IPR000836">
    <property type="entry name" value="PRTase_dom"/>
</dbReference>
<evidence type="ECO:0000256" key="6">
    <source>
        <dbReference type="ARBA" id="ARBA00022727"/>
    </source>
</evidence>